<dbReference type="SUPFAM" id="SSF46561">
    <property type="entry name" value="Ribosomal protein L29 (L29p)"/>
    <property type="match status" value="1"/>
</dbReference>
<evidence type="ECO:0000256" key="6">
    <source>
        <dbReference type="SAM" id="Coils"/>
    </source>
</evidence>
<dbReference type="CDD" id="cd00427">
    <property type="entry name" value="Ribosomal_L29_HIP"/>
    <property type="match status" value="1"/>
</dbReference>
<evidence type="ECO:0000256" key="1">
    <source>
        <dbReference type="ARBA" id="ARBA00009254"/>
    </source>
</evidence>
<dbReference type="AlphaFoldDB" id="A0A8D4BPS0"/>
<feature type="coiled-coil region" evidence="6">
    <location>
        <begin position="2"/>
        <end position="29"/>
    </location>
</feature>
<dbReference type="RefSeq" id="WP_015482531.1">
    <property type="nucleotide sequence ID" value="NC_020831.1"/>
</dbReference>
<protein>
    <recommendedName>
        <fullName evidence="4 5">Large ribosomal subunit protein uL29</fullName>
    </recommendedName>
</protein>
<gene>
    <name evidence="5 7" type="primary">rpmC</name>
    <name evidence="7" type="ORF">PalTV_126</name>
</gene>
<dbReference type="HAMAP" id="MF_00374">
    <property type="entry name" value="Ribosomal_uL29"/>
    <property type="match status" value="1"/>
</dbReference>
<dbReference type="GO" id="GO:0003735">
    <property type="term" value="F:structural constituent of ribosome"/>
    <property type="evidence" value="ECO:0007669"/>
    <property type="project" value="InterPro"/>
</dbReference>
<dbReference type="PANTHER" id="PTHR10916">
    <property type="entry name" value="60S RIBOSOMAL PROTEIN L35/50S RIBOSOMAL PROTEIN L29"/>
    <property type="match status" value="1"/>
</dbReference>
<evidence type="ECO:0000256" key="5">
    <source>
        <dbReference type="HAMAP-Rule" id="MF_00374"/>
    </source>
</evidence>
<keyword evidence="6" id="KW-0175">Coiled coil</keyword>
<dbReference type="PANTHER" id="PTHR10916:SF0">
    <property type="entry name" value="LARGE RIBOSOMAL SUBUNIT PROTEIN UL29C"/>
    <property type="match status" value="1"/>
</dbReference>
<evidence type="ECO:0000256" key="2">
    <source>
        <dbReference type="ARBA" id="ARBA00022980"/>
    </source>
</evidence>
<dbReference type="PROSITE" id="PS00579">
    <property type="entry name" value="RIBOSOMAL_L29"/>
    <property type="match status" value="1"/>
</dbReference>
<reference evidence="7 8" key="1">
    <citation type="journal article" date="2013" name="Genome Biol. Evol.">
        <title>The evolution of genomic instability in the obligate endosymbionts of whiteflies.</title>
        <authorList>
            <person name="Sloan D.B."/>
            <person name="Moran N.A."/>
        </authorList>
    </citation>
    <scope>NUCLEOTIDE SEQUENCE [LARGE SCALE GENOMIC DNA]</scope>
    <source>
        <strain evidence="7 8">TV</strain>
    </source>
</reference>
<dbReference type="InterPro" id="IPR050063">
    <property type="entry name" value="Ribosomal_protein_uL29"/>
</dbReference>
<proteinExistence type="inferred from homology"/>
<evidence type="ECO:0000313" key="8">
    <source>
        <dbReference type="Proteomes" id="UP000012083"/>
    </source>
</evidence>
<name>A0A8D4BPS0_9GAMM</name>
<accession>A0A8D4BPS0</accession>
<dbReference type="InterPro" id="IPR018254">
    <property type="entry name" value="Ribosomal_uL29_CS"/>
</dbReference>
<dbReference type="InterPro" id="IPR036049">
    <property type="entry name" value="Ribosomal_uL29_sf"/>
</dbReference>
<evidence type="ECO:0000313" key="7">
    <source>
        <dbReference type="EMBL" id="AGI27120.1"/>
    </source>
</evidence>
<dbReference type="InterPro" id="IPR001854">
    <property type="entry name" value="Ribosomal_uL29"/>
</dbReference>
<evidence type="ECO:0000256" key="3">
    <source>
        <dbReference type="ARBA" id="ARBA00023274"/>
    </source>
</evidence>
<dbReference type="KEGG" id="pld:PalTV_126"/>
<dbReference type="NCBIfam" id="TIGR00012">
    <property type="entry name" value="L29"/>
    <property type="match status" value="1"/>
</dbReference>
<keyword evidence="2 5" id="KW-0689">Ribosomal protein</keyword>
<dbReference type="Proteomes" id="UP000012083">
    <property type="component" value="Chromosome"/>
</dbReference>
<sequence length="62" mass="7459">MNKNRKKSIEELKNNVVSLLNEQFKLRMQKKIGQLNKNHLFKKIRRNIARLKTIINEKIGKE</sequence>
<evidence type="ECO:0000256" key="4">
    <source>
        <dbReference type="ARBA" id="ARBA00035204"/>
    </source>
</evidence>
<comment type="similarity">
    <text evidence="1 5">Belongs to the universal ribosomal protein uL29 family.</text>
</comment>
<keyword evidence="3 5" id="KW-0687">Ribonucleoprotein</keyword>
<dbReference type="EMBL" id="CP004358">
    <property type="protein sequence ID" value="AGI27120.1"/>
    <property type="molecule type" value="Genomic_DNA"/>
</dbReference>
<dbReference type="GO" id="GO:0022625">
    <property type="term" value="C:cytosolic large ribosomal subunit"/>
    <property type="evidence" value="ECO:0007669"/>
    <property type="project" value="TreeGrafter"/>
</dbReference>
<dbReference type="GO" id="GO:0006412">
    <property type="term" value="P:translation"/>
    <property type="evidence" value="ECO:0007669"/>
    <property type="project" value="UniProtKB-UniRule"/>
</dbReference>
<dbReference type="Pfam" id="PF00831">
    <property type="entry name" value="Ribosomal_L29"/>
    <property type="match status" value="1"/>
</dbReference>
<organism evidence="7 8">
    <name type="scientific">Candidatus Portiera aleyrodidarum TV</name>
    <dbReference type="NCBI Taxonomy" id="1297582"/>
    <lineage>
        <taxon>Bacteria</taxon>
        <taxon>Pseudomonadati</taxon>
        <taxon>Pseudomonadota</taxon>
        <taxon>Gammaproteobacteria</taxon>
        <taxon>Candidatus Johnevansiales</taxon>
        <taxon>Candidatus Johnevansiaceae</taxon>
        <taxon>Candidatus Portiera</taxon>
    </lineage>
</organism>
<dbReference type="Gene3D" id="6.10.140.1970">
    <property type="match status" value="1"/>
</dbReference>